<proteinExistence type="predicted"/>
<reference evidence="1 2" key="1">
    <citation type="submission" date="2015-03" db="EMBL/GenBank/DDBJ databases">
        <authorList>
            <person name="Murphy D."/>
        </authorList>
    </citation>
    <scope>NUCLEOTIDE SEQUENCE [LARGE SCALE GENOMIC DNA]</scope>
    <source>
        <strain evidence="1 2">DSM 44277</strain>
    </source>
</reference>
<evidence type="ECO:0000313" key="1">
    <source>
        <dbReference type="EMBL" id="CPR02582.1"/>
    </source>
</evidence>
<gene>
    <name evidence="1" type="ORF">BN971_00210</name>
</gene>
<evidence type="ECO:0000313" key="2">
    <source>
        <dbReference type="Proteomes" id="UP000198875"/>
    </source>
</evidence>
<name>A0A0U0W196_MYCBE</name>
<accession>A0A0U0W196</accession>
<sequence>MLRTFGRSVTVRDVFGFFRNWSEIGNLPADLRDELDAEGLIFAAGKVGVSRRFSGHVPGVRSAMDLSRSTGGVGFSMARIVALFPARGDAKLRCIDCPWDANTGPARAIISEKGLRVEIDLHGVDPSFSGSMKLNYKKTIPGDVLQQLPADSLRFRVTPQFVYRAAGVRPKS</sequence>
<protein>
    <submittedName>
        <fullName evidence="1">Uncharacterized protein</fullName>
    </submittedName>
</protein>
<organism evidence="1 2">
    <name type="scientific">Mycobacterium bohemicum DSM 44277</name>
    <dbReference type="NCBI Taxonomy" id="1236609"/>
    <lineage>
        <taxon>Bacteria</taxon>
        <taxon>Bacillati</taxon>
        <taxon>Actinomycetota</taxon>
        <taxon>Actinomycetes</taxon>
        <taxon>Mycobacteriales</taxon>
        <taxon>Mycobacteriaceae</taxon>
        <taxon>Mycobacterium</taxon>
    </lineage>
</organism>
<dbReference type="AlphaFoldDB" id="A0A0U0W196"/>
<dbReference type="EMBL" id="CSTD01000001">
    <property type="protein sequence ID" value="CPR02582.1"/>
    <property type="molecule type" value="Genomic_DNA"/>
</dbReference>
<dbReference type="Proteomes" id="UP000198875">
    <property type="component" value="Unassembled WGS sequence"/>
</dbReference>